<reference evidence="4 5" key="1">
    <citation type="journal article" date="2017" name="BMC Genomics">
        <title>Comparative genomic and phylogenomic analyses of the Bifidobacteriaceae family.</title>
        <authorList>
            <person name="Lugli G.A."/>
            <person name="Milani C."/>
            <person name="Turroni F."/>
            <person name="Duranti S."/>
            <person name="Mancabelli L."/>
            <person name="Mangifesta M."/>
            <person name="Ferrario C."/>
            <person name="Modesto M."/>
            <person name="Mattarelli P."/>
            <person name="Jiri K."/>
            <person name="van Sinderen D."/>
            <person name="Ventura M."/>
        </authorList>
    </citation>
    <scope>NUCLEOTIDE SEQUENCE [LARGE SCALE GENOMIC DNA]</scope>
    <source>
        <strain evidence="4 5">LMG 28769</strain>
    </source>
</reference>
<feature type="signal peptide" evidence="2">
    <location>
        <begin position="1"/>
        <end position="18"/>
    </location>
</feature>
<keyword evidence="5" id="KW-1185">Reference proteome</keyword>
<evidence type="ECO:0000259" key="3">
    <source>
        <dbReference type="Pfam" id="PF14016"/>
    </source>
</evidence>
<keyword evidence="2" id="KW-0732">Signal</keyword>
<feature type="region of interest" description="Disordered" evidence="1">
    <location>
        <begin position="14"/>
        <end position="73"/>
    </location>
</feature>
<feature type="domain" description="DUF4232" evidence="3">
    <location>
        <begin position="69"/>
        <end position="200"/>
    </location>
</feature>
<dbReference type="EMBL" id="MWXA01000003">
    <property type="protein sequence ID" value="OZG67737.1"/>
    <property type="molecule type" value="Genomic_DNA"/>
</dbReference>
<dbReference type="Proteomes" id="UP000216451">
    <property type="component" value="Unassembled WGS sequence"/>
</dbReference>
<sequence>MTALAMSWGLAACGSASSAGSSASGGDTSSSMTSASPSSSGASSSSSTSSQGTSDSSNSSSTTTTQGSCGTGQLSATISQGSGGGAGSMYPYIVLTNNGNTCKMDGYPGVSLAVAGKQIGAAAVRDSGSLKTLTVQRGQSAYAQLQITEAGNFSASSCKPTQADSLVIYPPNQKSPITIATKNYTGCANSATPIIHVKPLQAGTGQ</sequence>
<comment type="caution">
    <text evidence="4">The sequence shown here is derived from an EMBL/GenBank/DDBJ whole genome shotgun (WGS) entry which is preliminary data.</text>
</comment>
<gene>
    <name evidence="4" type="ORF">BAQU_0381</name>
</gene>
<name>A0A261G8I2_9BIFI</name>
<dbReference type="AlphaFoldDB" id="A0A261G8I2"/>
<evidence type="ECO:0000313" key="4">
    <source>
        <dbReference type="EMBL" id="OZG67737.1"/>
    </source>
</evidence>
<organism evidence="4 5">
    <name type="scientific">Bifidobacterium aquikefiri</name>
    <dbReference type="NCBI Taxonomy" id="1653207"/>
    <lineage>
        <taxon>Bacteria</taxon>
        <taxon>Bacillati</taxon>
        <taxon>Actinomycetota</taxon>
        <taxon>Actinomycetes</taxon>
        <taxon>Bifidobacteriales</taxon>
        <taxon>Bifidobacteriaceae</taxon>
        <taxon>Bifidobacterium</taxon>
    </lineage>
</organism>
<dbReference type="RefSeq" id="WP_415459749.1">
    <property type="nucleotide sequence ID" value="NZ_JBDNSG010000020.1"/>
</dbReference>
<dbReference type="Pfam" id="PF14016">
    <property type="entry name" value="DUF4232"/>
    <property type="match status" value="1"/>
</dbReference>
<evidence type="ECO:0000256" key="1">
    <source>
        <dbReference type="SAM" id="MobiDB-lite"/>
    </source>
</evidence>
<evidence type="ECO:0000313" key="5">
    <source>
        <dbReference type="Proteomes" id="UP000216451"/>
    </source>
</evidence>
<feature type="chain" id="PRO_5038795624" description="DUF4232 domain-containing protein" evidence="2">
    <location>
        <begin position="19"/>
        <end position="206"/>
    </location>
</feature>
<feature type="compositionally biased region" description="Low complexity" evidence="1">
    <location>
        <begin position="14"/>
        <end position="72"/>
    </location>
</feature>
<dbReference type="InterPro" id="IPR025326">
    <property type="entry name" value="DUF4232"/>
</dbReference>
<evidence type="ECO:0000256" key="2">
    <source>
        <dbReference type="SAM" id="SignalP"/>
    </source>
</evidence>
<protein>
    <recommendedName>
        <fullName evidence="3">DUF4232 domain-containing protein</fullName>
    </recommendedName>
</protein>
<proteinExistence type="predicted"/>
<accession>A0A261G8I2</accession>